<dbReference type="GO" id="GO:0006865">
    <property type="term" value="P:amino acid transport"/>
    <property type="evidence" value="ECO:0007669"/>
    <property type="project" value="UniProtKB-KW"/>
</dbReference>
<organism evidence="7 8">
    <name type="scientific">Achromobacter deleyi</name>
    <dbReference type="NCBI Taxonomy" id="1353891"/>
    <lineage>
        <taxon>Bacteria</taxon>
        <taxon>Pseudomonadati</taxon>
        <taxon>Pseudomonadota</taxon>
        <taxon>Betaproteobacteria</taxon>
        <taxon>Burkholderiales</taxon>
        <taxon>Alcaligenaceae</taxon>
        <taxon>Achromobacter</taxon>
    </lineage>
</organism>
<keyword evidence="2" id="KW-0813">Transport</keyword>
<dbReference type="PANTHER" id="PTHR30483:SF6">
    <property type="entry name" value="PERIPLASMIC BINDING PROTEIN OF ABC TRANSPORTER FOR NATURAL AMINO ACIDS"/>
    <property type="match status" value="1"/>
</dbReference>
<name>A0A6S7BCT6_9BURK</name>
<evidence type="ECO:0000256" key="5">
    <source>
        <dbReference type="SAM" id="SignalP"/>
    </source>
</evidence>
<feature type="domain" description="Leucine-binding protein" evidence="6">
    <location>
        <begin position="24"/>
        <end position="375"/>
    </location>
</feature>
<feature type="signal peptide" evidence="5">
    <location>
        <begin position="1"/>
        <end position="21"/>
    </location>
</feature>
<reference evidence="7 8" key="1">
    <citation type="submission" date="2020-04" db="EMBL/GenBank/DDBJ databases">
        <authorList>
            <person name="De Canck E."/>
        </authorList>
    </citation>
    <scope>NUCLEOTIDE SEQUENCE [LARGE SCALE GENOMIC DNA]</scope>
    <source>
        <strain evidence="7 8">LMG 3458</strain>
    </source>
</reference>
<keyword evidence="4" id="KW-0029">Amino-acid transport</keyword>
<dbReference type="InterPro" id="IPR028081">
    <property type="entry name" value="Leu-bd"/>
</dbReference>
<sequence>MQTKKWLAALALALPALGVQAQETLKIGGIGPLSGGGTAWGLAVQRGVQMAIDEVNAQGGLKIGGQTYKPELVMYDDKYSATGGRSAAERLVNLDKVKFIIGPIGTPSVMAVVPIVNEARVIMLSNGYAPDILKQGGQNGYNFRTMNSNVEFGPAMVKWLKENRPQARKVALIVPNDATGQVVMPTLGKAYQDAGYTVWSESYERGSKEFAPLLTRMLAQGVDVLDLNLNAPGEAGLLTKQARQVGFKGIIWQVGGPGIDEVADIAGPYAEGFMSYDVFDFNEPAARRFVDAYKQRWSGVINAQTPGWYNSARILFKAMETAGTTTDTDKVRAALENLGGFDAGIYGPVVWGGAKAYGVNHQLLNRFWVTEIRDGKPHALATLSPARE</sequence>
<dbReference type="PANTHER" id="PTHR30483">
    <property type="entry name" value="LEUCINE-SPECIFIC-BINDING PROTEIN"/>
    <property type="match status" value="1"/>
</dbReference>
<keyword evidence="3 5" id="KW-0732">Signal</keyword>
<evidence type="ECO:0000256" key="3">
    <source>
        <dbReference type="ARBA" id="ARBA00022729"/>
    </source>
</evidence>
<dbReference type="CDD" id="cd06336">
    <property type="entry name" value="PBP1_ABC_ligand_binding-like"/>
    <property type="match status" value="1"/>
</dbReference>
<evidence type="ECO:0000259" key="6">
    <source>
        <dbReference type="Pfam" id="PF13458"/>
    </source>
</evidence>
<evidence type="ECO:0000256" key="2">
    <source>
        <dbReference type="ARBA" id="ARBA00022448"/>
    </source>
</evidence>
<feature type="chain" id="PRO_5028998780" evidence="5">
    <location>
        <begin position="22"/>
        <end position="388"/>
    </location>
</feature>
<dbReference type="Proteomes" id="UP000494111">
    <property type="component" value="Unassembled WGS sequence"/>
</dbReference>
<comment type="similarity">
    <text evidence="1">Belongs to the leucine-binding protein family.</text>
</comment>
<dbReference type="RefSeq" id="WP_175192910.1">
    <property type="nucleotide sequence ID" value="NZ_CADIJO010000009.1"/>
</dbReference>
<dbReference type="Gene3D" id="3.40.50.2300">
    <property type="match status" value="2"/>
</dbReference>
<dbReference type="InterPro" id="IPR000709">
    <property type="entry name" value="Leu_Ile_Val-bd"/>
</dbReference>
<proteinExistence type="inferred from homology"/>
<dbReference type="SUPFAM" id="SSF53822">
    <property type="entry name" value="Periplasmic binding protein-like I"/>
    <property type="match status" value="1"/>
</dbReference>
<evidence type="ECO:0000256" key="4">
    <source>
        <dbReference type="ARBA" id="ARBA00022970"/>
    </source>
</evidence>
<accession>A0A6S7BCT6</accession>
<dbReference type="AlphaFoldDB" id="A0A6S7BCT6"/>
<protein>
    <submittedName>
        <fullName evidence="7">Leucine-, isoleucine-, valine-, threonine-, and alanine-binding protein</fullName>
    </submittedName>
</protein>
<evidence type="ECO:0000256" key="1">
    <source>
        <dbReference type="ARBA" id="ARBA00010062"/>
    </source>
</evidence>
<evidence type="ECO:0000313" key="7">
    <source>
        <dbReference type="EMBL" id="CAB3708406.1"/>
    </source>
</evidence>
<dbReference type="Pfam" id="PF13458">
    <property type="entry name" value="Peripla_BP_6"/>
    <property type="match status" value="1"/>
</dbReference>
<dbReference type="PRINTS" id="PR00337">
    <property type="entry name" value="LEUILEVALBP"/>
</dbReference>
<dbReference type="EMBL" id="CADIJO010000009">
    <property type="protein sequence ID" value="CAB3708406.1"/>
    <property type="molecule type" value="Genomic_DNA"/>
</dbReference>
<dbReference type="InterPro" id="IPR051010">
    <property type="entry name" value="BCAA_transport"/>
</dbReference>
<evidence type="ECO:0000313" key="8">
    <source>
        <dbReference type="Proteomes" id="UP000494111"/>
    </source>
</evidence>
<dbReference type="InterPro" id="IPR028082">
    <property type="entry name" value="Peripla_BP_I"/>
</dbReference>
<gene>
    <name evidence="7" type="primary">braC_5</name>
    <name evidence="7" type="ORF">LMG3458_03069</name>
</gene>